<evidence type="ECO:0000313" key="2">
    <source>
        <dbReference type="Proteomes" id="UP000827872"/>
    </source>
</evidence>
<dbReference type="Proteomes" id="UP000827872">
    <property type="component" value="Linkage Group LG06"/>
</dbReference>
<reference evidence="1" key="1">
    <citation type="submission" date="2021-08" db="EMBL/GenBank/DDBJ databases">
        <title>The first chromosome-level gecko genome reveals the dynamic sex chromosomes of Neotropical dwarf geckos (Sphaerodactylidae: Sphaerodactylus).</title>
        <authorList>
            <person name="Pinto B.J."/>
            <person name="Keating S.E."/>
            <person name="Gamble T."/>
        </authorList>
    </citation>
    <scope>NUCLEOTIDE SEQUENCE</scope>
    <source>
        <strain evidence="1">TG3544</strain>
    </source>
</reference>
<proteinExistence type="predicted"/>
<sequence>MELIPTNCFVSPLKGFLILSPATEEKKGGIVHSKLDDGPRKYAIGTMQEVNQKIVDFKVGLYKFDISDLVIEDASSKKPSGLKKSRQICPSRGKEKEWKVIQSGHVSATADVRQSKVPQKKVVSEKDKLVELYQYPGYNKEELTPLPNGVELAEIVEKVIHAQGKTPIGKTTWCQKMLHKFLNAPCTQAVLLDSFWWLFLQLYHPNQEIQGYLFDRIAENYSRILLGCHKVSNQENILKVFPSLLSQTVYTCFCSCFTRSWFNTHEFKAQLCDVFCEWLGGTLHAPGHYNKWDYSQLEPERSRREEMLSGKSKLGADDEDPFGASKTSGSKKKSPSYVRKRPQSSRQNVGKSTHSLQKFSSRSINQLPSSRENTYFHFHSVLHDDLVRQTDSLNKQRSTSKKRLKIAYLPRESHPACRGPEFTWHLLNISGHSPLIQHFLQSRNSEPKTGCDIFLSRREISKPLPYLYNTTITAKLSFTLIITASAETYADLIKQSFSSLRQSHRAYRKAFLRHQREMKNFDQQCKENLELFRQEEQEEIKKQKAEKKKELLSLRPDGLDTKPRVSNLPKIYIQEPDST</sequence>
<comment type="caution">
    <text evidence="1">The sequence shown here is derived from an EMBL/GenBank/DDBJ whole genome shotgun (WGS) entry which is preliminary data.</text>
</comment>
<evidence type="ECO:0000313" key="1">
    <source>
        <dbReference type="EMBL" id="KAH8006909.1"/>
    </source>
</evidence>
<dbReference type="EMBL" id="CM037619">
    <property type="protein sequence ID" value="KAH8006909.1"/>
    <property type="molecule type" value="Genomic_DNA"/>
</dbReference>
<accession>A0ACB8FNH2</accession>
<protein>
    <submittedName>
        <fullName evidence="1">Uncharacterized protein</fullName>
    </submittedName>
</protein>
<organism evidence="1 2">
    <name type="scientific">Sphaerodactylus townsendi</name>
    <dbReference type="NCBI Taxonomy" id="933632"/>
    <lineage>
        <taxon>Eukaryota</taxon>
        <taxon>Metazoa</taxon>
        <taxon>Chordata</taxon>
        <taxon>Craniata</taxon>
        <taxon>Vertebrata</taxon>
        <taxon>Euteleostomi</taxon>
        <taxon>Lepidosauria</taxon>
        <taxon>Squamata</taxon>
        <taxon>Bifurcata</taxon>
        <taxon>Gekkota</taxon>
        <taxon>Sphaerodactylidae</taxon>
        <taxon>Sphaerodactylus</taxon>
    </lineage>
</organism>
<gene>
    <name evidence="1" type="ORF">K3G42_015086</name>
</gene>
<name>A0ACB8FNH2_9SAUR</name>
<keyword evidence="2" id="KW-1185">Reference proteome</keyword>